<name>A0A1X4G4V4_9CYAN</name>
<keyword evidence="1" id="KW-0812">Transmembrane</keyword>
<keyword evidence="1" id="KW-1133">Transmembrane helix</keyword>
<organism evidence="2 3">
    <name type="scientific">Cylindrospermopsis raciborskii CENA303</name>
    <dbReference type="NCBI Taxonomy" id="1170769"/>
    <lineage>
        <taxon>Bacteria</taxon>
        <taxon>Bacillati</taxon>
        <taxon>Cyanobacteriota</taxon>
        <taxon>Cyanophyceae</taxon>
        <taxon>Nostocales</taxon>
        <taxon>Aphanizomenonaceae</taxon>
        <taxon>Cylindrospermopsis</taxon>
    </lineage>
</organism>
<dbReference type="EMBL" id="NBYN01000054">
    <property type="protein sequence ID" value="OSO89590.1"/>
    <property type="molecule type" value="Genomic_DNA"/>
</dbReference>
<keyword evidence="2" id="KW-0378">Hydrolase</keyword>
<evidence type="ECO:0000313" key="2">
    <source>
        <dbReference type="EMBL" id="OSO89590.1"/>
    </source>
</evidence>
<reference evidence="3" key="1">
    <citation type="submission" date="2017-04" db="EMBL/GenBank/DDBJ databases">
        <authorList>
            <person name="Abreu V.A."/>
            <person name="Popin R.V."/>
            <person name="Rigonato J."/>
            <person name="Andreote A.P."/>
            <person name="Schaker P.C."/>
            <person name="Hoff-Risseti C."/>
            <person name="Alvarenga D.O."/>
            <person name="Varani A.M."/>
            <person name="Fiore M.F."/>
        </authorList>
    </citation>
    <scope>NUCLEOTIDE SEQUENCE [LARGE SCALE GENOMIC DNA]</scope>
    <source>
        <strain evidence="3">CENA303</strain>
    </source>
</reference>
<comment type="caution">
    <text evidence="2">The sequence shown here is derived from an EMBL/GenBank/DDBJ whole genome shotgun (WGS) entry which is preliminary data.</text>
</comment>
<feature type="transmembrane region" description="Helical" evidence="1">
    <location>
        <begin position="32"/>
        <end position="55"/>
    </location>
</feature>
<dbReference type="Proteomes" id="UP000192997">
    <property type="component" value="Unassembled WGS sequence"/>
</dbReference>
<evidence type="ECO:0000313" key="3">
    <source>
        <dbReference type="Proteomes" id="UP000192997"/>
    </source>
</evidence>
<accession>A0A1X4G4V4</accession>
<sequence>MPRLLPLPGYLGDGNLMILNLSHYGKFWVENFVFDIGAIGGTYIIIVSCCVKMFFW</sequence>
<dbReference type="GO" id="GO:0016787">
    <property type="term" value="F:hydrolase activity"/>
    <property type="evidence" value="ECO:0007669"/>
    <property type="project" value="UniProtKB-KW"/>
</dbReference>
<proteinExistence type="predicted"/>
<dbReference type="AlphaFoldDB" id="A0A1X4G4V4"/>
<evidence type="ECO:0000256" key="1">
    <source>
        <dbReference type="SAM" id="Phobius"/>
    </source>
</evidence>
<protein>
    <submittedName>
        <fullName evidence="2">Phosphoric diester hydrolase</fullName>
    </submittedName>
</protein>
<keyword evidence="1" id="KW-0472">Membrane</keyword>
<gene>
    <name evidence="2" type="ORF">B7O87_10490</name>
</gene>